<dbReference type="InterPro" id="IPR029058">
    <property type="entry name" value="AB_hydrolase_fold"/>
</dbReference>
<name>A0ABY2DYD5_9MICO</name>
<dbReference type="Gene3D" id="3.40.50.1820">
    <property type="entry name" value="alpha/beta hydrolase"/>
    <property type="match status" value="1"/>
</dbReference>
<dbReference type="InterPro" id="IPR050228">
    <property type="entry name" value="Carboxylesterase_BioH"/>
</dbReference>
<dbReference type="RefSeq" id="WP_133109498.1">
    <property type="nucleotide sequence ID" value="NZ_SMNA01000012.1"/>
</dbReference>
<dbReference type="PANTHER" id="PTHR43194">
    <property type="entry name" value="HYDROLASE ALPHA/BETA FOLD FAMILY"/>
    <property type="match status" value="1"/>
</dbReference>
<evidence type="ECO:0000313" key="3">
    <source>
        <dbReference type="Proteomes" id="UP000504882"/>
    </source>
</evidence>
<comment type="caution">
    <text evidence="2">The sequence shown here is derived from an EMBL/GenBank/DDBJ whole genome shotgun (WGS) entry which is preliminary data.</text>
</comment>
<gene>
    <name evidence="2" type="ORF">EXU48_20230</name>
</gene>
<dbReference type="Pfam" id="PF00561">
    <property type="entry name" value="Abhydrolase_1"/>
    <property type="match status" value="1"/>
</dbReference>
<sequence>MPAIDLPTATLDITDTGGDGPTLVLLHGPLLDASVWDGVIDRLPDLRCIAPTLPLGAHRRPAPGNDLTNESLTRLVADLLLALDLRDVTLVLNDWGGAQIIVELGLADRVARLALVACEAFDNVPAGQPGRMLARMSRIPGGLALQGQLTKVRAVRRRLAAAMAAHPIPDERLRRWFEPSREASIRGDLRRFSARFPIPAARDWSSGLAAFTGPALVAWADDDRMMPAEHGPRLADLLPDAEFVRIPDAATLVPLDQPDLLAHHLRGLVSRTVSEHARPR</sequence>
<dbReference type="Proteomes" id="UP000504882">
    <property type="component" value="Unassembled WGS sequence"/>
</dbReference>
<dbReference type="EMBL" id="SMNA01000012">
    <property type="protein sequence ID" value="TDE89496.1"/>
    <property type="molecule type" value="Genomic_DNA"/>
</dbReference>
<evidence type="ECO:0000259" key="1">
    <source>
        <dbReference type="Pfam" id="PF00561"/>
    </source>
</evidence>
<accession>A0ABY2DYD5</accession>
<organism evidence="2 3">
    <name type="scientific">Occultella glacieicola</name>
    <dbReference type="NCBI Taxonomy" id="2518684"/>
    <lineage>
        <taxon>Bacteria</taxon>
        <taxon>Bacillati</taxon>
        <taxon>Actinomycetota</taxon>
        <taxon>Actinomycetes</taxon>
        <taxon>Micrococcales</taxon>
        <taxon>Ruaniaceae</taxon>
        <taxon>Occultella</taxon>
    </lineage>
</organism>
<dbReference type="GO" id="GO:0016787">
    <property type="term" value="F:hydrolase activity"/>
    <property type="evidence" value="ECO:0007669"/>
    <property type="project" value="UniProtKB-KW"/>
</dbReference>
<dbReference type="SUPFAM" id="SSF53474">
    <property type="entry name" value="alpha/beta-Hydrolases"/>
    <property type="match status" value="1"/>
</dbReference>
<dbReference type="InterPro" id="IPR000073">
    <property type="entry name" value="AB_hydrolase_1"/>
</dbReference>
<protein>
    <submittedName>
        <fullName evidence="2">Alpha/beta hydrolase</fullName>
    </submittedName>
</protein>
<keyword evidence="3" id="KW-1185">Reference proteome</keyword>
<dbReference type="PANTHER" id="PTHR43194:SF2">
    <property type="entry name" value="PEROXISOMAL MEMBRANE PROTEIN LPX1"/>
    <property type="match status" value="1"/>
</dbReference>
<feature type="domain" description="AB hydrolase-1" evidence="1">
    <location>
        <begin position="21"/>
        <end position="253"/>
    </location>
</feature>
<evidence type="ECO:0000313" key="2">
    <source>
        <dbReference type="EMBL" id="TDE89496.1"/>
    </source>
</evidence>
<reference evidence="2 3" key="1">
    <citation type="submission" date="2019-03" db="EMBL/GenBank/DDBJ databases">
        <title>Genomic features of bacteria from cold environments.</title>
        <authorList>
            <person name="Shen L."/>
        </authorList>
    </citation>
    <scope>NUCLEOTIDE SEQUENCE [LARGE SCALE GENOMIC DNA]</scope>
    <source>
        <strain evidence="3">T3246-1</strain>
    </source>
</reference>
<proteinExistence type="predicted"/>
<keyword evidence="2" id="KW-0378">Hydrolase</keyword>